<accession>A0ABD5XTN2</accession>
<gene>
    <name evidence="2" type="ORF">ACFQRB_10915</name>
</gene>
<reference evidence="2 3" key="1">
    <citation type="journal article" date="2019" name="Int. J. Syst. Evol. Microbiol.">
        <title>The Global Catalogue of Microorganisms (GCM) 10K type strain sequencing project: providing services to taxonomists for standard genome sequencing and annotation.</title>
        <authorList>
            <consortium name="The Broad Institute Genomics Platform"/>
            <consortium name="The Broad Institute Genome Sequencing Center for Infectious Disease"/>
            <person name="Wu L."/>
            <person name="Ma J."/>
        </authorList>
    </citation>
    <scope>NUCLEOTIDE SEQUENCE [LARGE SCALE GENOMIC DNA]</scope>
    <source>
        <strain evidence="2 3">DT92</strain>
    </source>
</reference>
<comment type="caution">
    <text evidence="2">The sequence shown here is derived from an EMBL/GenBank/DDBJ whole genome shotgun (WGS) entry which is preliminary data.</text>
</comment>
<organism evidence="2 3">
    <name type="scientific">Halobaculum litoreum</name>
    <dbReference type="NCBI Taxonomy" id="3031998"/>
    <lineage>
        <taxon>Archaea</taxon>
        <taxon>Methanobacteriati</taxon>
        <taxon>Methanobacteriota</taxon>
        <taxon>Stenosarchaea group</taxon>
        <taxon>Halobacteria</taxon>
        <taxon>Halobacteriales</taxon>
        <taxon>Haloferacaceae</taxon>
        <taxon>Halobaculum</taxon>
    </lineage>
</organism>
<evidence type="ECO:0000313" key="3">
    <source>
        <dbReference type="Proteomes" id="UP001596368"/>
    </source>
</evidence>
<name>A0ABD5XTN2_9EURY</name>
<sequence length="178" mass="17787">MTAGKTGDRGAAGAGATVDGGPERLLVVSGDDEWARRVATASRVPVRRLPPADAVAPETALDGYPAAVVVDGETPSEPVVPFAAVRDRYPDAACLLAGGGGRVDCDADGAGGDRPIASSTCPSGRRAPSPPPRSSRSSDAPTAATPSRSARTPASPPSTPSTGGGSSKRGRSTTSRRR</sequence>
<dbReference type="AlphaFoldDB" id="A0ABD5XTN2"/>
<keyword evidence="3" id="KW-1185">Reference proteome</keyword>
<protein>
    <submittedName>
        <fullName evidence="2">Uncharacterized protein</fullName>
    </submittedName>
</protein>
<evidence type="ECO:0000256" key="1">
    <source>
        <dbReference type="SAM" id="MobiDB-lite"/>
    </source>
</evidence>
<dbReference type="EMBL" id="JBHSZG010000001">
    <property type="protein sequence ID" value="MFC7136858.1"/>
    <property type="molecule type" value="Genomic_DNA"/>
</dbReference>
<dbReference type="Proteomes" id="UP001596368">
    <property type="component" value="Unassembled WGS sequence"/>
</dbReference>
<proteinExistence type="predicted"/>
<feature type="region of interest" description="Disordered" evidence="1">
    <location>
        <begin position="1"/>
        <end position="23"/>
    </location>
</feature>
<feature type="region of interest" description="Disordered" evidence="1">
    <location>
        <begin position="98"/>
        <end position="178"/>
    </location>
</feature>
<feature type="compositionally biased region" description="Low complexity" evidence="1">
    <location>
        <begin position="134"/>
        <end position="153"/>
    </location>
</feature>
<evidence type="ECO:0000313" key="2">
    <source>
        <dbReference type="EMBL" id="MFC7136858.1"/>
    </source>
</evidence>
<feature type="compositionally biased region" description="Basic residues" evidence="1">
    <location>
        <begin position="168"/>
        <end position="178"/>
    </location>
</feature>
<feature type="compositionally biased region" description="Low complexity" evidence="1">
    <location>
        <begin position="1"/>
        <end position="20"/>
    </location>
</feature>